<gene>
    <name evidence="3" type="primary">cctO_2</name>
    <name evidence="3" type="ORF">LSUE1_G009417</name>
</gene>
<dbReference type="AlphaFoldDB" id="A0A8T9BXX8"/>
<organism evidence="3 4">
    <name type="scientific">Lachnellula suecica</name>
    <dbReference type="NCBI Taxonomy" id="602035"/>
    <lineage>
        <taxon>Eukaryota</taxon>
        <taxon>Fungi</taxon>
        <taxon>Dikarya</taxon>
        <taxon>Ascomycota</taxon>
        <taxon>Pezizomycotina</taxon>
        <taxon>Leotiomycetes</taxon>
        <taxon>Helotiales</taxon>
        <taxon>Lachnaceae</taxon>
        <taxon>Lachnellula</taxon>
    </lineage>
</organism>
<dbReference type="Proteomes" id="UP000469558">
    <property type="component" value="Unassembled WGS sequence"/>
</dbReference>
<sequence>MKSAIRLQTVNFSGTTKFDADGTAYLDAQPPSQQYVGEPSKQIDHNWNQLTKNRYFRLTGEEAKAAWGDEYPEFWDAEENGGGFTVGLDVFHTLHCLDHIRQRFYPDYYPQNASSIHGIKHHEHCINHLRQMVMCYSDSTPIPTRYFPGIGHNYVDSNRAHTCRDFGAIRKWTSERFHSDGLHDFDDHNGA</sequence>
<comment type="pathway">
    <text evidence="1">Mycotoxin biosynthesis.</text>
</comment>
<evidence type="ECO:0000313" key="3">
    <source>
        <dbReference type="EMBL" id="TVY68893.1"/>
    </source>
</evidence>
<proteinExistence type="inferred from homology"/>
<evidence type="ECO:0000256" key="2">
    <source>
        <dbReference type="ARBA" id="ARBA00035112"/>
    </source>
</evidence>
<name>A0A8T9BXX8_9HELO</name>
<comment type="similarity">
    <text evidence="2">Belongs to the ustYa family.</text>
</comment>
<keyword evidence="4" id="KW-1185">Reference proteome</keyword>
<dbReference type="OrthoDB" id="3687641at2759"/>
<reference evidence="3 4" key="1">
    <citation type="submission" date="2018-05" db="EMBL/GenBank/DDBJ databases">
        <title>Genome sequencing and assembly of the regulated plant pathogen Lachnellula willkommii and related sister species for the development of diagnostic species identification markers.</title>
        <authorList>
            <person name="Giroux E."/>
            <person name="Bilodeau G."/>
        </authorList>
    </citation>
    <scope>NUCLEOTIDE SEQUENCE [LARGE SCALE GENOMIC DNA]</scope>
    <source>
        <strain evidence="3 4">CBS 268.59</strain>
    </source>
</reference>
<dbReference type="GO" id="GO:0043386">
    <property type="term" value="P:mycotoxin biosynthetic process"/>
    <property type="evidence" value="ECO:0007669"/>
    <property type="project" value="InterPro"/>
</dbReference>
<accession>A0A8T9BXX8</accession>
<dbReference type="EMBL" id="QGMK01001384">
    <property type="protein sequence ID" value="TVY68893.1"/>
    <property type="molecule type" value="Genomic_DNA"/>
</dbReference>
<evidence type="ECO:0000313" key="4">
    <source>
        <dbReference type="Proteomes" id="UP000469558"/>
    </source>
</evidence>
<dbReference type="InterPro" id="IPR021765">
    <property type="entry name" value="UstYa-like"/>
</dbReference>
<protein>
    <submittedName>
        <fullName evidence="3">Cyclochlorotine biosynthesis protein O</fullName>
    </submittedName>
</protein>
<comment type="caution">
    <text evidence="3">The sequence shown here is derived from an EMBL/GenBank/DDBJ whole genome shotgun (WGS) entry which is preliminary data.</text>
</comment>
<dbReference type="Pfam" id="PF11807">
    <property type="entry name" value="UstYa"/>
    <property type="match status" value="1"/>
</dbReference>
<evidence type="ECO:0000256" key="1">
    <source>
        <dbReference type="ARBA" id="ARBA00004685"/>
    </source>
</evidence>
<dbReference type="PANTHER" id="PTHR33365:SF4">
    <property type="entry name" value="CYCLOCHLOROTINE BIOSYNTHESIS PROTEIN O"/>
    <property type="match status" value="1"/>
</dbReference>
<dbReference type="PANTHER" id="PTHR33365">
    <property type="entry name" value="YALI0B05434P"/>
    <property type="match status" value="1"/>
</dbReference>